<evidence type="ECO:0000256" key="6">
    <source>
        <dbReference type="ARBA" id="ARBA00023136"/>
    </source>
</evidence>
<dbReference type="AlphaFoldDB" id="A0A1L6MVY5"/>
<keyword evidence="10" id="KW-1185">Reference proteome</keyword>
<dbReference type="GO" id="GO:0055085">
    <property type="term" value="P:transmembrane transport"/>
    <property type="evidence" value="ECO:0007669"/>
    <property type="project" value="InterPro"/>
</dbReference>
<feature type="transmembrane region" description="Helical" evidence="7">
    <location>
        <begin position="239"/>
        <end position="261"/>
    </location>
</feature>
<dbReference type="CDD" id="cd06261">
    <property type="entry name" value="TM_PBP2"/>
    <property type="match status" value="1"/>
</dbReference>
<feature type="domain" description="ABC transmembrane type-1" evidence="8">
    <location>
        <begin position="73"/>
        <end position="258"/>
    </location>
</feature>
<dbReference type="PROSITE" id="PS50928">
    <property type="entry name" value="ABC_TM1"/>
    <property type="match status" value="1"/>
</dbReference>
<dbReference type="PANTHER" id="PTHR43386:SF1">
    <property type="entry name" value="D,D-DIPEPTIDE TRANSPORT SYSTEM PERMEASE PROTEIN DDPC-RELATED"/>
    <property type="match status" value="1"/>
</dbReference>
<evidence type="ECO:0000313" key="9">
    <source>
        <dbReference type="EMBL" id="APR99575.1"/>
    </source>
</evidence>
<dbReference type="KEGG" id="pabo:BCY86_01925"/>
<feature type="transmembrane region" description="Helical" evidence="7">
    <location>
        <begin position="7"/>
        <end position="30"/>
    </location>
</feature>
<dbReference type="Proteomes" id="UP000185544">
    <property type="component" value="Chromosome"/>
</dbReference>
<dbReference type="Pfam" id="PF00528">
    <property type="entry name" value="BPD_transp_1"/>
    <property type="match status" value="1"/>
</dbReference>
<protein>
    <recommendedName>
        <fullName evidence="8">ABC transmembrane type-1 domain-containing protein</fullName>
    </recommendedName>
</protein>
<evidence type="ECO:0000256" key="7">
    <source>
        <dbReference type="RuleBase" id="RU363032"/>
    </source>
</evidence>
<feature type="transmembrane region" description="Helical" evidence="7">
    <location>
        <begin position="134"/>
        <end position="153"/>
    </location>
</feature>
<feature type="transmembrane region" description="Helical" evidence="7">
    <location>
        <begin position="108"/>
        <end position="128"/>
    </location>
</feature>
<keyword evidence="6 7" id="KW-0472">Membrane</keyword>
<evidence type="ECO:0000256" key="4">
    <source>
        <dbReference type="ARBA" id="ARBA00022692"/>
    </source>
</evidence>
<evidence type="ECO:0000256" key="2">
    <source>
        <dbReference type="ARBA" id="ARBA00022448"/>
    </source>
</evidence>
<evidence type="ECO:0000256" key="1">
    <source>
        <dbReference type="ARBA" id="ARBA00004651"/>
    </source>
</evidence>
<proteinExistence type="inferred from homology"/>
<gene>
    <name evidence="9" type="ORF">BCY86_01925</name>
</gene>
<dbReference type="Gene3D" id="1.10.3720.10">
    <property type="entry name" value="MetI-like"/>
    <property type="match status" value="1"/>
</dbReference>
<keyword evidence="2 7" id="KW-0813">Transport</keyword>
<dbReference type="STRING" id="1882918.BCY86_01925"/>
<dbReference type="InterPro" id="IPR035906">
    <property type="entry name" value="MetI-like_sf"/>
</dbReference>
<dbReference type="InterPro" id="IPR000515">
    <property type="entry name" value="MetI-like"/>
</dbReference>
<organism evidence="9 10">
    <name type="scientific">Pajaroellobacter abortibovis</name>
    <dbReference type="NCBI Taxonomy" id="1882918"/>
    <lineage>
        <taxon>Bacteria</taxon>
        <taxon>Pseudomonadati</taxon>
        <taxon>Myxococcota</taxon>
        <taxon>Polyangia</taxon>
        <taxon>Polyangiales</taxon>
        <taxon>Polyangiaceae</taxon>
    </lineage>
</organism>
<evidence type="ECO:0000256" key="5">
    <source>
        <dbReference type="ARBA" id="ARBA00022989"/>
    </source>
</evidence>
<reference evidence="9 10" key="1">
    <citation type="submission" date="2016-08" db="EMBL/GenBank/DDBJ databases">
        <title>Identification and validation of antigenic proteins from Pajaroellobacter abortibovis using de-novo genome sequence assembly and reverse vaccinology.</title>
        <authorList>
            <person name="Welly B.T."/>
            <person name="Miller M.R."/>
            <person name="Stott J.L."/>
            <person name="Blanchard M.T."/>
            <person name="Islas-Trejo A.D."/>
            <person name="O'Rourke S.M."/>
            <person name="Young A.E."/>
            <person name="Medrano J.F."/>
            <person name="Van Eenennaam A.L."/>
        </authorList>
    </citation>
    <scope>NUCLEOTIDE SEQUENCE [LARGE SCALE GENOMIC DNA]</scope>
    <source>
        <strain evidence="9 10">BTF92-0548A/99-0131</strain>
    </source>
</reference>
<dbReference type="OrthoDB" id="9783218at2"/>
<feature type="transmembrane region" description="Helical" evidence="7">
    <location>
        <begin position="70"/>
        <end position="96"/>
    </location>
</feature>
<dbReference type="EMBL" id="CP016908">
    <property type="protein sequence ID" value="APR99575.1"/>
    <property type="molecule type" value="Genomic_DNA"/>
</dbReference>
<comment type="subcellular location">
    <subcellularLocation>
        <location evidence="1 7">Cell membrane</location>
        <topology evidence="1 7">Multi-pass membrane protein</topology>
    </subcellularLocation>
</comment>
<name>A0A1L6MVY5_9BACT</name>
<sequence>MRSRGWVLVALHLLPLGSLVAFMLLVVMFAKEPPGWLEPMRCWSPPSWDRLLGCGEGGVNLIHFVAHAGLYGMMLASIVASVSFLLGTLVGSMAALLQGYAERVVSRACDIIQSFPTFLLAISLLSIVQSPARIHLAFIFLLTEWVPFARLALTQTKVLRCAGFVEAAYALGLNHGQVMWRHLLPNMLSVLAVQWGSSAASVIIMESSLAFVGVGPRDGMALGVLLDQGIVSMLRAPHVLLVGSLTIFMTKISFLLAGQALDVHVRVFRSHA</sequence>
<comment type="similarity">
    <text evidence="7">Belongs to the binding-protein-dependent transport system permease family.</text>
</comment>
<dbReference type="GO" id="GO:0005886">
    <property type="term" value="C:plasma membrane"/>
    <property type="evidence" value="ECO:0007669"/>
    <property type="project" value="UniProtKB-SubCell"/>
</dbReference>
<dbReference type="PANTHER" id="PTHR43386">
    <property type="entry name" value="OLIGOPEPTIDE TRANSPORT SYSTEM PERMEASE PROTEIN APPC"/>
    <property type="match status" value="1"/>
</dbReference>
<keyword evidence="5 7" id="KW-1133">Transmembrane helix</keyword>
<evidence type="ECO:0000259" key="8">
    <source>
        <dbReference type="PROSITE" id="PS50928"/>
    </source>
</evidence>
<evidence type="ECO:0000313" key="10">
    <source>
        <dbReference type="Proteomes" id="UP000185544"/>
    </source>
</evidence>
<evidence type="ECO:0000256" key="3">
    <source>
        <dbReference type="ARBA" id="ARBA00022475"/>
    </source>
</evidence>
<keyword evidence="3" id="KW-1003">Cell membrane</keyword>
<keyword evidence="4 7" id="KW-0812">Transmembrane</keyword>
<accession>A0A1L6MVY5</accession>
<dbReference type="SUPFAM" id="SSF161098">
    <property type="entry name" value="MetI-like"/>
    <property type="match status" value="1"/>
</dbReference>
<dbReference type="InterPro" id="IPR050366">
    <property type="entry name" value="BP-dependent_transpt_permease"/>
</dbReference>